<reference evidence="1" key="1">
    <citation type="journal article" date="2020" name="Fungal Divers.">
        <title>Resolving the Mortierellaceae phylogeny through synthesis of multi-gene phylogenetics and phylogenomics.</title>
        <authorList>
            <person name="Vandepol N."/>
            <person name="Liber J."/>
            <person name="Desiro A."/>
            <person name="Na H."/>
            <person name="Kennedy M."/>
            <person name="Barry K."/>
            <person name="Grigoriev I.V."/>
            <person name="Miller A.N."/>
            <person name="O'Donnell K."/>
            <person name="Stajich J.E."/>
            <person name="Bonito G."/>
        </authorList>
    </citation>
    <scope>NUCLEOTIDE SEQUENCE</scope>
    <source>
        <strain evidence="1">NRRL 2769</strain>
    </source>
</reference>
<protein>
    <submittedName>
        <fullName evidence="1">Uncharacterized protein</fullName>
    </submittedName>
</protein>
<evidence type="ECO:0000313" key="2">
    <source>
        <dbReference type="Proteomes" id="UP000703661"/>
    </source>
</evidence>
<accession>A0A9P6MNF7</accession>
<proteinExistence type="predicted"/>
<dbReference type="AlphaFoldDB" id="A0A9P6MNF7"/>
<gene>
    <name evidence="1" type="ORF">BGZ80_003927</name>
</gene>
<dbReference type="EMBL" id="JAAAID010002070">
    <property type="protein sequence ID" value="KAG0008047.1"/>
    <property type="molecule type" value="Genomic_DNA"/>
</dbReference>
<evidence type="ECO:0000313" key="1">
    <source>
        <dbReference type="EMBL" id="KAG0008047.1"/>
    </source>
</evidence>
<keyword evidence="2" id="KW-1185">Reference proteome</keyword>
<sequence length="135" mass="14896">QIVPSTALDPTSVRSLQLICLRLERLASGVTAQQGRALDQSLALLSIPIKDNADQEDLSRIAENYITRIENCFSQLYMAKSGYYVDVFESLGRAIDTDPSYILRALQIASSSGGWGLAIERLLHKDGGHHVENQH</sequence>
<name>A0A9P6MNF7_9FUNG</name>
<feature type="non-terminal residue" evidence="1">
    <location>
        <position position="135"/>
    </location>
</feature>
<dbReference type="Proteomes" id="UP000703661">
    <property type="component" value="Unassembled WGS sequence"/>
</dbReference>
<comment type="caution">
    <text evidence="1">The sequence shown here is derived from an EMBL/GenBank/DDBJ whole genome shotgun (WGS) entry which is preliminary data.</text>
</comment>
<organism evidence="1 2">
    <name type="scientific">Entomortierella chlamydospora</name>
    <dbReference type="NCBI Taxonomy" id="101097"/>
    <lineage>
        <taxon>Eukaryota</taxon>
        <taxon>Fungi</taxon>
        <taxon>Fungi incertae sedis</taxon>
        <taxon>Mucoromycota</taxon>
        <taxon>Mortierellomycotina</taxon>
        <taxon>Mortierellomycetes</taxon>
        <taxon>Mortierellales</taxon>
        <taxon>Mortierellaceae</taxon>
        <taxon>Entomortierella</taxon>
    </lineage>
</organism>